<dbReference type="EMBL" id="CACVAY010000140">
    <property type="protein sequence ID" value="CAA6827542.1"/>
    <property type="molecule type" value="Genomic_DNA"/>
</dbReference>
<keyword evidence="1 2" id="KW-0378">Hydrolase</keyword>
<dbReference type="PANTHER" id="PTHR31377">
    <property type="entry name" value="AGMATINE DEIMINASE-RELATED"/>
    <property type="match status" value="1"/>
</dbReference>
<dbReference type="InterPro" id="IPR007466">
    <property type="entry name" value="Peptidyl-Arg-deiminase_porph"/>
</dbReference>
<proteinExistence type="predicted"/>
<dbReference type="SUPFAM" id="SSF55909">
    <property type="entry name" value="Pentein"/>
    <property type="match status" value="1"/>
</dbReference>
<organism evidence="2">
    <name type="scientific">uncultured Thiotrichaceae bacterium</name>
    <dbReference type="NCBI Taxonomy" id="298394"/>
    <lineage>
        <taxon>Bacteria</taxon>
        <taxon>Pseudomonadati</taxon>
        <taxon>Pseudomonadota</taxon>
        <taxon>Gammaproteobacteria</taxon>
        <taxon>Thiotrichales</taxon>
        <taxon>Thiotrichaceae</taxon>
        <taxon>environmental samples</taxon>
    </lineage>
</organism>
<dbReference type="Pfam" id="PF04371">
    <property type="entry name" value="PAD_porph"/>
    <property type="match status" value="1"/>
</dbReference>
<dbReference type="GO" id="GO:0009446">
    <property type="term" value="P:putrescine biosynthetic process"/>
    <property type="evidence" value="ECO:0007669"/>
    <property type="project" value="InterPro"/>
</dbReference>
<name>A0A6S6UGM9_9GAMM</name>
<evidence type="ECO:0000256" key="1">
    <source>
        <dbReference type="ARBA" id="ARBA00022801"/>
    </source>
</evidence>
<reference evidence="2" key="1">
    <citation type="submission" date="2020-01" db="EMBL/GenBank/DDBJ databases">
        <authorList>
            <person name="Meier V. D."/>
            <person name="Meier V D."/>
        </authorList>
    </citation>
    <scope>NUCLEOTIDE SEQUENCE</scope>
    <source>
        <strain evidence="2">HLG_WM_MAG_07</strain>
    </source>
</reference>
<evidence type="ECO:0000313" key="2">
    <source>
        <dbReference type="EMBL" id="CAA6827542.1"/>
    </source>
</evidence>
<dbReference type="EC" id="3.5.3.12" evidence="2"/>
<dbReference type="GO" id="GO:0004668">
    <property type="term" value="F:protein-arginine deiminase activity"/>
    <property type="evidence" value="ECO:0007669"/>
    <property type="project" value="InterPro"/>
</dbReference>
<sequence>MQKFGDRKADNAAKRQLATVFPNHRIEQIAIDGIASGGGSIHCATQQQPKG</sequence>
<protein>
    <submittedName>
        <fullName evidence="2">Agmatine deiminase (EC)</fullName>
        <ecNumber evidence="2">3.5.3.12</ecNumber>
    </submittedName>
</protein>
<dbReference type="GO" id="GO:0047632">
    <property type="term" value="F:agmatine deiminase activity"/>
    <property type="evidence" value="ECO:0007669"/>
    <property type="project" value="UniProtKB-EC"/>
</dbReference>
<gene>
    <name evidence="2" type="ORF">HELGO_WM8415</name>
</gene>
<accession>A0A6S6UGM9</accession>
<dbReference type="PANTHER" id="PTHR31377:SF2">
    <property type="entry name" value="AGMATINE DEIMINASE"/>
    <property type="match status" value="1"/>
</dbReference>
<dbReference type="Gene3D" id="3.75.10.10">
    <property type="entry name" value="L-arginine/glycine Amidinotransferase, Chain A"/>
    <property type="match status" value="1"/>
</dbReference>
<dbReference type="AlphaFoldDB" id="A0A6S6UGM9"/>